<evidence type="ECO:0000313" key="2">
    <source>
        <dbReference type="Proteomes" id="UP000319817"/>
    </source>
</evidence>
<proteinExistence type="predicted"/>
<gene>
    <name evidence="1" type="ORF">K239x_43830</name>
</gene>
<reference evidence="1 2" key="1">
    <citation type="submission" date="2019-02" db="EMBL/GenBank/DDBJ databases">
        <title>Deep-cultivation of Planctomycetes and their phenomic and genomic characterization uncovers novel biology.</title>
        <authorList>
            <person name="Wiegand S."/>
            <person name="Jogler M."/>
            <person name="Boedeker C."/>
            <person name="Pinto D."/>
            <person name="Vollmers J."/>
            <person name="Rivas-Marin E."/>
            <person name="Kohn T."/>
            <person name="Peeters S.H."/>
            <person name="Heuer A."/>
            <person name="Rast P."/>
            <person name="Oberbeckmann S."/>
            <person name="Bunk B."/>
            <person name="Jeske O."/>
            <person name="Meyerdierks A."/>
            <person name="Storesund J.E."/>
            <person name="Kallscheuer N."/>
            <person name="Luecker S."/>
            <person name="Lage O.M."/>
            <person name="Pohl T."/>
            <person name="Merkel B.J."/>
            <person name="Hornburger P."/>
            <person name="Mueller R.-W."/>
            <person name="Bruemmer F."/>
            <person name="Labrenz M."/>
            <person name="Spormann A.M."/>
            <person name="Op den Camp H."/>
            <person name="Overmann J."/>
            <person name="Amann R."/>
            <person name="Jetten M.S.M."/>
            <person name="Mascher T."/>
            <person name="Medema M.H."/>
            <person name="Devos D.P."/>
            <person name="Kaster A.-K."/>
            <person name="Ovreas L."/>
            <person name="Rohde M."/>
            <person name="Galperin M.Y."/>
            <person name="Jogler C."/>
        </authorList>
    </citation>
    <scope>NUCLEOTIDE SEQUENCE [LARGE SCALE GENOMIC DNA]</scope>
    <source>
        <strain evidence="1 2">K23_9</strain>
    </source>
</reference>
<evidence type="ECO:0000313" key="1">
    <source>
        <dbReference type="EMBL" id="QDT12373.1"/>
    </source>
</evidence>
<dbReference type="RefSeq" id="WP_145420208.1">
    <property type="nucleotide sequence ID" value="NZ_CP036526.1"/>
</dbReference>
<accession>A0A517NZ42</accession>
<dbReference type="EMBL" id="CP036526">
    <property type="protein sequence ID" value="QDT12373.1"/>
    <property type="molecule type" value="Genomic_DNA"/>
</dbReference>
<dbReference type="AlphaFoldDB" id="A0A517NZ42"/>
<sequence>MLRSSVPAATPELGQIVRDMLAEDAEYDRHENRSMHREHLVRSVLLQMRKPVQGTILAFSRNVSGHGIGLITQEPIPDRSEAVLVIEGIKRPDVAVISQCRWCLAYGSNWHFSGWQFQLVKRQTS</sequence>
<keyword evidence="2" id="KW-1185">Reference proteome</keyword>
<organism evidence="1 2">
    <name type="scientific">Stieleria marina</name>
    <dbReference type="NCBI Taxonomy" id="1930275"/>
    <lineage>
        <taxon>Bacteria</taxon>
        <taxon>Pseudomonadati</taxon>
        <taxon>Planctomycetota</taxon>
        <taxon>Planctomycetia</taxon>
        <taxon>Pirellulales</taxon>
        <taxon>Pirellulaceae</taxon>
        <taxon>Stieleria</taxon>
    </lineage>
</organism>
<evidence type="ECO:0008006" key="3">
    <source>
        <dbReference type="Google" id="ProtNLM"/>
    </source>
</evidence>
<dbReference type="OrthoDB" id="271863at2"/>
<name>A0A517NZ42_9BACT</name>
<dbReference type="Proteomes" id="UP000319817">
    <property type="component" value="Chromosome"/>
</dbReference>
<protein>
    <recommendedName>
        <fullName evidence="3">PilZ domain-containing protein</fullName>
    </recommendedName>
</protein>